<evidence type="ECO:0000259" key="2">
    <source>
        <dbReference type="PROSITE" id="PS51704"/>
    </source>
</evidence>
<feature type="domain" description="GP-PDE" evidence="2">
    <location>
        <begin position="36"/>
        <end position="273"/>
    </location>
</feature>
<sequence>MAQNRTCRFLSFFLGCLLCFTLGVPLQNVYAQDKAVQLFAHRGGAHEQDENTLQAFRNSYEKGLRGFETDIRISKDGQLVISHDASLDRMTTSQGIVEEMNAADLRKVKTKKGNPLLFLDDLLAYFADKPGVYLEFEMKTTPKAYPQELLEKYCDQLYKAVMSKRPNGSTYLLTSFDKRPLQYLKAKYPEVDLLFITSSPLTKDVVQETLDLGVKRIGCNLSGTSRKNVKDAQAAGLLVSCWPGHTVQDFQLGVALGCDYLCSDIPVEVLTWMKAKMPWVKIK</sequence>
<keyword evidence="1" id="KW-0732">Signal</keyword>
<dbReference type="PROSITE" id="PS50007">
    <property type="entry name" value="PIPLC_X_DOMAIN"/>
    <property type="match status" value="1"/>
</dbReference>
<dbReference type="SUPFAM" id="SSF51695">
    <property type="entry name" value="PLC-like phosphodiesterases"/>
    <property type="match status" value="1"/>
</dbReference>
<feature type="signal peptide" evidence="1">
    <location>
        <begin position="1"/>
        <end position="31"/>
    </location>
</feature>
<dbReference type="GO" id="GO:0006629">
    <property type="term" value="P:lipid metabolic process"/>
    <property type="evidence" value="ECO:0007669"/>
    <property type="project" value="InterPro"/>
</dbReference>
<dbReference type="RefSeq" id="WP_111629294.1">
    <property type="nucleotide sequence ID" value="NZ_QLMC01000004.1"/>
</dbReference>
<dbReference type="PANTHER" id="PTHR46211">
    <property type="entry name" value="GLYCEROPHOSPHORYL DIESTER PHOSPHODIESTERASE"/>
    <property type="match status" value="1"/>
</dbReference>
<dbReference type="PROSITE" id="PS51704">
    <property type="entry name" value="GP_PDE"/>
    <property type="match status" value="1"/>
</dbReference>
<dbReference type="InterPro" id="IPR030395">
    <property type="entry name" value="GP_PDE_dom"/>
</dbReference>
<proteinExistence type="predicted"/>
<accession>A0A327WVM4</accession>
<evidence type="ECO:0000313" key="4">
    <source>
        <dbReference type="Proteomes" id="UP000248790"/>
    </source>
</evidence>
<dbReference type="AlphaFoldDB" id="A0A327WVM4"/>
<gene>
    <name evidence="3" type="ORF">LX87_03231</name>
</gene>
<dbReference type="GO" id="GO:0008081">
    <property type="term" value="F:phosphoric diester hydrolase activity"/>
    <property type="evidence" value="ECO:0007669"/>
    <property type="project" value="InterPro"/>
</dbReference>
<dbReference type="InterPro" id="IPR017946">
    <property type="entry name" value="PLC-like_Pdiesterase_TIM-brl"/>
</dbReference>
<dbReference type="Gene3D" id="3.20.20.190">
    <property type="entry name" value="Phosphatidylinositol (PI) phosphodiesterase"/>
    <property type="match status" value="1"/>
</dbReference>
<evidence type="ECO:0000256" key="1">
    <source>
        <dbReference type="SAM" id="SignalP"/>
    </source>
</evidence>
<reference evidence="3 4" key="1">
    <citation type="submission" date="2018-06" db="EMBL/GenBank/DDBJ databases">
        <title>Genomic Encyclopedia of Archaeal and Bacterial Type Strains, Phase II (KMG-II): from individual species to whole genera.</title>
        <authorList>
            <person name="Goeker M."/>
        </authorList>
    </citation>
    <scope>NUCLEOTIDE SEQUENCE [LARGE SCALE GENOMIC DNA]</scope>
    <source>
        <strain evidence="3 4">DSM 21851</strain>
    </source>
</reference>
<evidence type="ECO:0000313" key="3">
    <source>
        <dbReference type="EMBL" id="RAJ95485.1"/>
    </source>
</evidence>
<dbReference type="Pfam" id="PF03009">
    <property type="entry name" value="GDPD"/>
    <property type="match status" value="1"/>
</dbReference>
<comment type="caution">
    <text evidence="3">The sequence shown here is derived from an EMBL/GenBank/DDBJ whole genome shotgun (WGS) entry which is preliminary data.</text>
</comment>
<dbReference type="OrthoDB" id="384721at2"/>
<dbReference type="PANTHER" id="PTHR46211:SF14">
    <property type="entry name" value="GLYCEROPHOSPHODIESTER PHOSPHODIESTERASE"/>
    <property type="match status" value="1"/>
</dbReference>
<dbReference type="CDD" id="cd08556">
    <property type="entry name" value="GDPD"/>
    <property type="match status" value="1"/>
</dbReference>
<dbReference type="EMBL" id="QLMC01000004">
    <property type="protein sequence ID" value="RAJ95485.1"/>
    <property type="molecule type" value="Genomic_DNA"/>
</dbReference>
<name>A0A327WVM4_LARAB</name>
<keyword evidence="4" id="KW-1185">Reference proteome</keyword>
<feature type="chain" id="PRO_5016267206" evidence="1">
    <location>
        <begin position="32"/>
        <end position="283"/>
    </location>
</feature>
<organism evidence="3 4">
    <name type="scientific">Larkinella arboricola</name>
    <dbReference type="NCBI Taxonomy" id="643671"/>
    <lineage>
        <taxon>Bacteria</taxon>
        <taxon>Pseudomonadati</taxon>
        <taxon>Bacteroidota</taxon>
        <taxon>Cytophagia</taxon>
        <taxon>Cytophagales</taxon>
        <taxon>Spirosomataceae</taxon>
        <taxon>Larkinella</taxon>
    </lineage>
</organism>
<dbReference type="Proteomes" id="UP000248790">
    <property type="component" value="Unassembled WGS sequence"/>
</dbReference>
<protein>
    <submittedName>
        <fullName evidence="3">Glycerophosphoryl diester phosphodiesterase</fullName>
    </submittedName>
</protein>